<dbReference type="Pfam" id="PF03960">
    <property type="entry name" value="ArsC"/>
    <property type="match status" value="1"/>
</dbReference>
<dbReference type="CDD" id="cd03035">
    <property type="entry name" value="ArsC_Yffb"/>
    <property type="match status" value="1"/>
</dbReference>
<name>A0ABQ2WTW5_9ALTE</name>
<evidence type="ECO:0000256" key="2">
    <source>
        <dbReference type="PROSITE-ProRule" id="PRU01282"/>
    </source>
</evidence>
<dbReference type="PANTHER" id="PTHR30041:SF8">
    <property type="entry name" value="PROTEIN YFFB"/>
    <property type="match status" value="1"/>
</dbReference>
<evidence type="ECO:0000313" key="4">
    <source>
        <dbReference type="Proteomes" id="UP000634667"/>
    </source>
</evidence>
<sequence length="116" mass="13444">MIMLYGIKNCDTIKKAQRFLEHLTLPYQFHDYRVDGLSASLLEQFADQLDWQQLLNTRGTTWRQISEEQKKDLDRPKALALMLAQPALIKRPVLVNGEQYILGFSEASYQQLKTSA</sequence>
<organism evidence="3 4">
    <name type="scientific">Alishewanella tabrizica</name>
    <dbReference type="NCBI Taxonomy" id="671278"/>
    <lineage>
        <taxon>Bacteria</taxon>
        <taxon>Pseudomonadati</taxon>
        <taxon>Pseudomonadota</taxon>
        <taxon>Gammaproteobacteria</taxon>
        <taxon>Alteromonadales</taxon>
        <taxon>Alteromonadaceae</taxon>
        <taxon>Alishewanella</taxon>
    </lineage>
</organism>
<keyword evidence="4" id="KW-1185">Reference proteome</keyword>
<protein>
    <submittedName>
        <fullName evidence="3">Protein YffB</fullName>
    </submittedName>
</protein>
<evidence type="ECO:0000256" key="1">
    <source>
        <dbReference type="ARBA" id="ARBA00007198"/>
    </source>
</evidence>
<gene>
    <name evidence="3" type="primary">yffB</name>
    <name evidence="3" type="ORF">GCM10008111_25310</name>
</gene>
<comment type="similarity">
    <text evidence="1 2">Belongs to the ArsC family.</text>
</comment>
<dbReference type="PROSITE" id="PS51353">
    <property type="entry name" value="ARSC"/>
    <property type="match status" value="1"/>
</dbReference>
<dbReference type="Proteomes" id="UP000634667">
    <property type="component" value="Unassembled WGS sequence"/>
</dbReference>
<dbReference type="PANTHER" id="PTHR30041">
    <property type="entry name" value="ARSENATE REDUCTASE"/>
    <property type="match status" value="1"/>
</dbReference>
<dbReference type="InterPro" id="IPR006504">
    <property type="entry name" value="Tscrpt_reg_Spx/MgsR"/>
</dbReference>
<dbReference type="RefSeq" id="WP_189483596.1">
    <property type="nucleotide sequence ID" value="NZ_BMYR01000010.1"/>
</dbReference>
<reference evidence="4" key="1">
    <citation type="journal article" date="2019" name="Int. J. Syst. Evol. Microbiol.">
        <title>The Global Catalogue of Microorganisms (GCM) 10K type strain sequencing project: providing services to taxonomists for standard genome sequencing and annotation.</title>
        <authorList>
            <consortium name="The Broad Institute Genomics Platform"/>
            <consortium name="The Broad Institute Genome Sequencing Center for Infectious Disease"/>
            <person name="Wu L."/>
            <person name="Ma J."/>
        </authorList>
    </citation>
    <scope>NUCLEOTIDE SEQUENCE [LARGE SCALE GENOMIC DNA]</scope>
    <source>
        <strain evidence="4">KCTC 23723</strain>
    </source>
</reference>
<dbReference type="InterPro" id="IPR006660">
    <property type="entry name" value="Arsenate_reductase-like"/>
</dbReference>
<dbReference type="Gene3D" id="3.40.30.10">
    <property type="entry name" value="Glutaredoxin"/>
    <property type="match status" value="1"/>
</dbReference>
<accession>A0ABQ2WTW5</accession>
<proteinExistence type="inferred from homology"/>
<evidence type="ECO:0000313" key="3">
    <source>
        <dbReference type="EMBL" id="GGW68132.1"/>
    </source>
</evidence>
<dbReference type="InterPro" id="IPR036249">
    <property type="entry name" value="Thioredoxin-like_sf"/>
</dbReference>
<comment type="caution">
    <text evidence="3">The sequence shown here is derived from an EMBL/GenBank/DDBJ whole genome shotgun (WGS) entry which is preliminary data.</text>
</comment>
<dbReference type="SUPFAM" id="SSF52833">
    <property type="entry name" value="Thioredoxin-like"/>
    <property type="match status" value="1"/>
</dbReference>
<dbReference type="EMBL" id="BMYR01000010">
    <property type="protein sequence ID" value="GGW68132.1"/>
    <property type="molecule type" value="Genomic_DNA"/>
</dbReference>
<dbReference type="NCBIfam" id="TIGR01617">
    <property type="entry name" value="arsC_related"/>
    <property type="match status" value="1"/>
</dbReference>
<dbReference type="NCBIfam" id="NF008107">
    <property type="entry name" value="PRK10853.1"/>
    <property type="match status" value="1"/>
</dbReference>